<name>A0A1L8QR07_9ENTE</name>
<dbReference type="PANTHER" id="PTHR43022">
    <property type="entry name" value="PROTEIN SMF"/>
    <property type="match status" value="1"/>
</dbReference>
<dbReference type="InterPro" id="IPR003488">
    <property type="entry name" value="DprA"/>
</dbReference>
<evidence type="ECO:0000313" key="4">
    <source>
        <dbReference type="Proteomes" id="UP000182149"/>
    </source>
</evidence>
<dbReference type="AlphaFoldDB" id="A0A1L8QR07"/>
<organism evidence="3 4">
    <name type="scientific">Enterococcus aquimarinus</name>
    <dbReference type="NCBI Taxonomy" id="328396"/>
    <lineage>
        <taxon>Bacteria</taxon>
        <taxon>Bacillati</taxon>
        <taxon>Bacillota</taxon>
        <taxon>Bacilli</taxon>
        <taxon>Lactobacillales</taxon>
        <taxon>Enterococcaceae</taxon>
        <taxon>Enterococcus</taxon>
    </lineage>
</organism>
<gene>
    <name evidence="3" type="ORF">RU93_GL000415</name>
</gene>
<dbReference type="EMBL" id="JXKD01000011">
    <property type="protein sequence ID" value="OJG09965.1"/>
    <property type="molecule type" value="Genomic_DNA"/>
</dbReference>
<protein>
    <submittedName>
        <fullName evidence="3">DNA protecting protein DprA</fullName>
    </submittedName>
</protein>
<evidence type="ECO:0000256" key="1">
    <source>
        <dbReference type="ARBA" id="ARBA00006525"/>
    </source>
</evidence>
<dbReference type="GO" id="GO:0009294">
    <property type="term" value="P:DNA-mediated transformation"/>
    <property type="evidence" value="ECO:0007669"/>
    <property type="project" value="InterPro"/>
</dbReference>
<dbReference type="SUPFAM" id="SSF102405">
    <property type="entry name" value="MCP/YpsA-like"/>
    <property type="match status" value="1"/>
</dbReference>
<dbReference type="OrthoDB" id="9785707at2"/>
<evidence type="ECO:0000259" key="2">
    <source>
        <dbReference type="Pfam" id="PF02481"/>
    </source>
</evidence>
<feature type="domain" description="Smf/DprA SLOG" evidence="2">
    <location>
        <begin position="77"/>
        <end position="284"/>
    </location>
</feature>
<dbReference type="InterPro" id="IPR057666">
    <property type="entry name" value="DrpA_SLOG"/>
</dbReference>
<dbReference type="Pfam" id="PF02481">
    <property type="entry name" value="DNA_processg_A"/>
    <property type="match status" value="1"/>
</dbReference>
<dbReference type="PANTHER" id="PTHR43022:SF1">
    <property type="entry name" value="PROTEIN SMF"/>
    <property type="match status" value="1"/>
</dbReference>
<keyword evidence="4" id="KW-1185">Reference proteome</keyword>
<dbReference type="Gene3D" id="3.40.50.450">
    <property type="match status" value="1"/>
</dbReference>
<dbReference type="NCBIfam" id="TIGR00732">
    <property type="entry name" value="dprA"/>
    <property type="match status" value="1"/>
</dbReference>
<dbReference type="RefSeq" id="WP_084131308.1">
    <property type="nucleotide sequence ID" value="NZ_JBHSHF010000013.1"/>
</dbReference>
<dbReference type="STRING" id="328396.RU93_GL000415"/>
<accession>A0A1L8QR07</accession>
<comment type="caution">
    <text evidence="3">The sequence shown here is derived from an EMBL/GenBank/DDBJ whole genome shotgun (WGS) entry which is preliminary data.</text>
</comment>
<sequence length="294" mass="33267">MDQVEELLYKLIYCEGLGIVGKWRLLHFAMKFEYTDFNIDEVIKITNTSGNKGVLKESWQRLTTEWLQEKRNRQKSVSFFSERYPESLKNIPQPPLALFYEGNIDFLEYPSIAMVGARLATPYASQVLYQFIPKLVLENLVIVSGLAKGVDRLSHELAILAGGKTIGVIGCGLDRCYPKEVSYLFQEMKQKQLVLSEYPLGTPIKKHHFPMRNRIIAGLTQGTCVIEAKERSGSLITAQLALDNGKEVFAIPGEILSGQSSGCHRLIQDGAKCVYRMEDILAELPQYRLDFLKP</sequence>
<evidence type="ECO:0000313" key="3">
    <source>
        <dbReference type="EMBL" id="OJG09965.1"/>
    </source>
</evidence>
<proteinExistence type="inferred from homology"/>
<comment type="similarity">
    <text evidence="1">Belongs to the DprA/Smf family.</text>
</comment>
<dbReference type="Proteomes" id="UP000182149">
    <property type="component" value="Unassembled WGS sequence"/>
</dbReference>
<reference evidence="3 4" key="1">
    <citation type="submission" date="2014-12" db="EMBL/GenBank/DDBJ databases">
        <title>Draft genome sequences of 29 type strains of Enterococci.</title>
        <authorList>
            <person name="Zhong Z."/>
            <person name="Sun Z."/>
            <person name="Liu W."/>
            <person name="Zhang W."/>
            <person name="Zhang H."/>
        </authorList>
    </citation>
    <scope>NUCLEOTIDE SEQUENCE [LARGE SCALE GENOMIC DNA]</scope>
    <source>
        <strain evidence="3 4">DSM 17690</strain>
    </source>
</reference>